<accession>A0ABU7LS77</accession>
<dbReference type="PROSITE" id="PS00211">
    <property type="entry name" value="ABC_TRANSPORTER_1"/>
    <property type="match status" value="1"/>
</dbReference>
<dbReference type="InterPro" id="IPR017871">
    <property type="entry name" value="ABC_transporter-like_CS"/>
</dbReference>
<protein>
    <submittedName>
        <fullName evidence="8">Heme ABC exporter ATP-binding protein CcmA</fullName>
    </submittedName>
</protein>
<dbReference type="InterPro" id="IPR003593">
    <property type="entry name" value="AAA+_ATPase"/>
</dbReference>
<keyword evidence="4 8" id="KW-0067">ATP-binding</keyword>
<dbReference type="SMART" id="SM00382">
    <property type="entry name" value="AAA"/>
    <property type="match status" value="1"/>
</dbReference>
<keyword evidence="9" id="KW-1185">Reference proteome</keyword>
<dbReference type="InterPro" id="IPR027417">
    <property type="entry name" value="P-loop_NTPase"/>
</dbReference>
<reference evidence="8 9" key="1">
    <citation type="submission" date="2024-01" db="EMBL/GenBank/DDBJ databases">
        <title>Hyphobacterium bacterium isolated from marine sediment.</title>
        <authorList>
            <person name="Zhao S."/>
        </authorList>
    </citation>
    <scope>NUCLEOTIDE SEQUENCE [LARGE SCALE GENOMIC DNA]</scope>
    <source>
        <strain evidence="9">HN65</strain>
    </source>
</reference>
<gene>
    <name evidence="8" type="primary">ccmA</name>
    <name evidence="8" type="ORF">V0U79_10235</name>
</gene>
<dbReference type="InterPro" id="IPR005895">
    <property type="entry name" value="ABC_transptr_haem_export_CcmA"/>
</dbReference>
<keyword evidence="1" id="KW-0813">Transport</keyword>
<dbReference type="NCBIfam" id="TIGR01189">
    <property type="entry name" value="ccmA"/>
    <property type="match status" value="1"/>
</dbReference>
<comment type="caution">
    <text evidence="8">The sequence shown here is derived from an EMBL/GenBank/DDBJ whole genome shotgun (WGS) entry which is preliminary data.</text>
</comment>
<evidence type="ECO:0000256" key="6">
    <source>
        <dbReference type="ARBA" id="ARBA00023136"/>
    </source>
</evidence>
<dbReference type="RefSeq" id="WP_330199409.1">
    <property type="nucleotide sequence ID" value="NZ_JAZDRP010000005.1"/>
</dbReference>
<evidence type="ECO:0000256" key="5">
    <source>
        <dbReference type="ARBA" id="ARBA00022967"/>
    </source>
</evidence>
<keyword evidence="5" id="KW-1278">Translocase</keyword>
<evidence type="ECO:0000313" key="8">
    <source>
        <dbReference type="EMBL" id="MEE2526748.1"/>
    </source>
</evidence>
<dbReference type="Pfam" id="PF00005">
    <property type="entry name" value="ABC_tran"/>
    <property type="match status" value="1"/>
</dbReference>
<keyword evidence="8" id="KW-0560">Oxidoreductase</keyword>
<evidence type="ECO:0000259" key="7">
    <source>
        <dbReference type="PROSITE" id="PS50893"/>
    </source>
</evidence>
<evidence type="ECO:0000313" key="9">
    <source>
        <dbReference type="Proteomes" id="UP001354971"/>
    </source>
</evidence>
<keyword evidence="3" id="KW-0201">Cytochrome c-type biogenesis</keyword>
<dbReference type="Gene3D" id="3.40.50.300">
    <property type="entry name" value="P-loop containing nucleotide triphosphate hydrolases"/>
    <property type="match status" value="1"/>
</dbReference>
<dbReference type="GO" id="GO:0004497">
    <property type="term" value="F:monooxygenase activity"/>
    <property type="evidence" value="ECO:0007669"/>
    <property type="project" value="UniProtKB-KW"/>
</dbReference>
<dbReference type="InterPro" id="IPR003439">
    <property type="entry name" value="ABC_transporter-like_ATP-bd"/>
</dbReference>
<feature type="domain" description="ABC transporter" evidence="7">
    <location>
        <begin position="11"/>
        <end position="206"/>
    </location>
</feature>
<dbReference type="GO" id="GO:0005524">
    <property type="term" value="F:ATP binding"/>
    <property type="evidence" value="ECO:0007669"/>
    <property type="project" value="UniProtKB-KW"/>
</dbReference>
<evidence type="ECO:0000256" key="2">
    <source>
        <dbReference type="ARBA" id="ARBA00022741"/>
    </source>
</evidence>
<keyword evidence="8" id="KW-0503">Monooxygenase</keyword>
<dbReference type="PANTHER" id="PTHR43499">
    <property type="entry name" value="ABC TRANSPORTER I FAMILY MEMBER 1"/>
    <property type="match status" value="1"/>
</dbReference>
<evidence type="ECO:0000256" key="4">
    <source>
        <dbReference type="ARBA" id="ARBA00022840"/>
    </source>
</evidence>
<dbReference type="SUPFAM" id="SSF52540">
    <property type="entry name" value="P-loop containing nucleoside triphosphate hydrolases"/>
    <property type="match status" value="1"/>
</dbReference>
<name>A0ABU7LS77_9PROT</name>
<proteinExistence type="predicted"/>
<dbReference type="EMBL" id="JAZDRP010000005">
    <property type="protein sequence ID" value="MEE2526748.1"/>
    <property type="molecule type" value="Genomic_DNA"/>
</dbReference>
<organism evidence="8 9">
    <name type="scientific">Hyphobacterium lacteum</name>
    <dbReference type="NCBI Taxonomy" id="3116575"/>
    <lineage>
        <taxon>Bacteria</taxon>
        <taxon>Pseudomonadati</taxon>
        <taxon>Pseudomonadota</taxon>
        <taxon>Alphaproteobacteria</taxon>
        <taxon>Maricaulales</taxon>
        <taxon>Maricaulaceae</taxon>
        <taxon>Hyphobacterium</taxon>
    </lineage>
</organism>
<keyword evidence="2" id="KW-0547">Nucleotide-binding</keyword>
<evidence type="ECO:0000256" key="1">
    <source>
        <dbReference type="ARBA" id="ARBA00022448"/>
    </source>
</evidence>
<evidence type="ECO:0000256" key="3">
    <source>
        <dbReference type="ARBA" id="ARBA00022748"/>
    </source>
</evidence>
<keyword evidence="6" id="KW-0472">Membrane</keyword>
<sequence length="206" mass="22048">MTSQAFPTCPLSVEAITLERGGIPLIRDLSISAAPGEAIVLLGRNGVGKTTFLRALAGVLLPSSGEIRYAEERADRAAAQACAFLAHDNALKPDETPRQSLQFWSALAGGTQSVGDALDALGLRPLADRPSRNLSQGQKRRAAIARLLVQDKPVWLLDEPAAPLDADGRQRLSRLVEAHRGRGGIVIAATHQDLEWPGARVEELVR</sequence>
<dbReference type="Proteomes" id="UP001354971">
    <property type="component" value="Unassembled WGS sequence"/>
</dbReference>
<dbReference type="PROSITE" id="PS50893">
    <property type="entry name" value="ABC_TRANSPORTER_2"/>
    <property type="match status" value="1"/>
</dbReference>
<dbReference type="PANTHER" id="PTHR43499:SF1">
    <property type="entry name" value="ABC TRANSPORTER I FAMILY MEMBER 1"/>
    <property type="match status" value="1"/>
</dbReference>